<evidence type="ECO:0000256" key="1">
    <source>
        <dbReference type="SAM" id="SignalP"/>
    </source>
</evidence>
<protein>
    <recommendedName>
        <fullName evidence="4">Cellulase</fullName>
    </recommendedName>
</protein>
<keyword evidence="1" id="KW-0732">Signal</keyword>
<reference evidence="3" key="2">
    <citation type="submission" date="2015-01" db="EMBL/GenBank/DDBJ databases">
        <title>Evolutionary Origins and Diversification of the Mycorrhizal Mutualists.</title>
        <authorList>
            <consortium name="DOE Joint Genome Institute"/>
            <consortium name="Mycorrhizal Genomics Consortium"/>
            <person name="Kohler A."/>
            <person name="Kuo A."/>
            <person name="Nagy L.G."/>
            <person name="Floudas D."/>
            <person name="Copeland A."/>
            <person name="Barry K.W."/>
            <person name="Cichocki N."/>
            <person name="Veneault-Fourrey C."/>
            <person name="LaButti K."/>
            <person name="Lindquist E.A."/>
            <person name="Lipzen A."/>
            <person name="Lundell T."/>
            <person name="Morin E."/>
            <person name="Murat C."/>
            <person name="Riley R."/>
            <person name="Ohm R."/>
            <person name="Sun H."/>
            <person name="Tunlid A."/>
            <person name="Henrissat B."/>
            <person name="Grigoriev I.V."/>
            <person name="Hibbett D.S."/>
            <person name="Martin F."/>
        </authorList>
    </citation>
    <scope>NUCLEOTIDE SEQUENCE [LARGE SCALE GENOMIC DNA]</scope>
    <source>
        <strain evidence="3">LaAM-08-1</strain>
    </source>
</reference>
<dbReference type="OrthoDB" id="10534731at2759"/>
<feature type="signal peptide" evidence="1">
    <location>
        <begin position="1"/>
        <end position="20"/>
    </location>
</feature>
<organism evidence="2 3">
    <name type="scientific">Laccaria amethystina LaAM-08-1</name>
    <dbReference type="NCBI Taxonomy" id="1095629"/>
    <lineage>
        <taxon>Eukaryota</taxon>
        <taxon>Fungi</taxon>
        <taxon>Dikarya</taxon>
        <taxon>Basidiomycota</taxon>
        <taxon>Agaricomycotina</taxon>
        <taxon>Agaricomycetes</taxon>
        <taxon>Agaricomycetidae</taxon>
        <taxon>Agaricales</taxon>
        <taxon>Agaricineae</taxon>
        <taxon>Hydnangiaceae</taxon>
        <taxon>Laccaria</taxon>
    </lineage>
</organism>
<feature type="chain" id="PRO_5002206511" description="Cellulase" evidence="1">
    <location>
        <begin position="21"/>
        <end position="68"/>
    </location>
</feature>
<evidence type="ECO:0008006" key="4">
    <source>
        <dbReference type="Google" id="ProtNLM"/>
    </source>
</evidence>
<dbReference type="AlphaFoldDB" id="A0A0C9Y291"/>
<accession>A0A0C9Y291</accession>
<feature type="non-terminal residue" evidence="2">
    <location>
        <position position="1"/>
    </location>
</feature>
<reference evidence="2 3" key="1">
    <citation type="submission" date="2014-04" db="EMBL/GenBank/DDBJ databases">
        <authorList>
            <consortium name="DOE Joint Genome Institute"/>
            <person name="Kuo A."/>
            <person name="Kohler A."/>
            <person name="Nagy L.G."/>
            <person name="Floudas D."/>
            <person name="Copeland A."/>
            <person name="Barry K.W."/>
            <person name="Cichocki N."/>
            <person name="Veneault-Fourrey C."/>
            <person name="LaButti K."/>
            <person name="Lindquist E.A."/>
            <person name="Lipzen A."/>
            <person name="Lundell T."/>
            <person name="Morin E."/>
            <person name="Murat C."/>
            <person name="Sun H."/>
            <person name="Tunlid A."/>
            <person name="Henrissat B."/>
            <person name="Grigoriev I.V."/>
            <person name="Hibbett D.S."/>
            <person name="Martin F."/>
            <person name="Nordberg H.P."/>
            <person name="Cantor M.N."/>
            <person name="Hua S.X."/>
        </authorList>
    </citation>
    <scope>NUCLEOTIDE SEQUENCE [LARGE SCALE GENOMIC DNA]</scope>
    <source>
        <strain evidence="2 3">LaAM-08-1</strain>
    </source>
</reference>
<evidence type="ECO:0000313" key="3">
    <source>
        <dbReference type="Proteomes" id="UP000054477"/>
    </source>
</evidence>
<evidence type="ECO:0000313" key="2">
    <source>
        <dbReference type="EMBL" id="KIK02193.1"/>
    </source>
</evidence>
<name>A0A0C9Y291_9AGAR</name>
<keyword evidence="3" id="KW-1185">Reference proteome</keyword>
<dbReference type="EMBL" id="KN838596">
    <property type="protein sequence ID" value="KIK02193.1"/>
    <property type="molecule type" value="Genomic_DNA"/>
</dbReference>
<dbReference type="Proteomes" id="UP000054477">
    <property type="component" value="Unassembled WGS sequence"/>
</dbReference>
<gene>
    <name evidence="2" type="ORF">K443DRAFT_71944</name>
</gene>
<sequence length="68" mass="7771">KAFNIFTVIALTTLINGSSAFWWDCKQKEWIIDRQNMDGSRTYCRSVMGRNLMGGAGFFGLTPKDWCD</sequence>
<dbReference type="HOGENOM" id="CLU_2800946_0_0_1"/>
<proteinExistence type="predicted"/>
<feature type="non-terminal residue" evidence="2">
    <location>
        <position position="68"/>
    </location>
</feature>